<name>A0A2M7BWW3_9BACT</name>
<feature type="region of interest" description="Disordered" evidence="1">
    <location>
        <begin position="60"/>
        <end position="80"/>
    </location>
</feature>
<reference evidence="4" key="1">
    <citation type="submission" date="2017-09" db="EMBL/GenBank/DDBJ databases">
        <title>Depth-based differentiation of microbial function through sediment-hosted aquifers and enrichment of novel symbionts in the deep terrestrial subsurface.</title>
        <authorList>
            <person name="Probst A.J."/>
            <person name="Ladd B."/>
            <person name="Jarett J.K."/>
            <person name="Geller-Mcgrath D.E."/>
            <person name="Sieber C.M.K."/>
            <person name="Emerson J.B."/>
            <person name="Anantharaman K."/>
            <person name="Thomas B.C."/>
            <person name="Malmstrom R."/>
            <person name="Stieglmeier M."/>
            <person name="Klingl A."/>
            <person name="Woyke T."/>
            <person name="Ryan C.M."/>
            <person name="Banfield J.F."/>
        </authorList>
    </citation>
    <scope>NUCLEOTIDE SEQUENCE [LARGE SCALE GENOMIC DNA]</scope>
</reference>
<keyword evidence="2" id="KW-0472">Membrane</keyword>
<accession>A0A2M7BWW3</accession>
<feature type="compositionally biased region" description="Low complexity" evidence="1">
    <location>
        <begin position="60"/>
        <end position="72"/>
    </location>
</feature>
<keyword evidence="2" id="KW-1133">Transmembrane helix</keyword>
<feature type="transmembrane region" description="Helical" evidence="2">
    <location>
        <begin position="235"/>
        <end position="254"/>
    </location>
</feature>
<feature type="transmembrane region" description="Helical" evidence="2">
    <location>
        <begin position="181"/>
        <end position="205"/>
    </location>
</feature>
<evidence type="ECO:0000313" key="3">
    <source>
        <dbReference type="EMBL" id="PIV11025.1"/>
    </source>
</evidence>
<dbReference type="Proteomes" id="UP000230673">
    <property type="component" value="Unassembled WGS sequence"/>
</dbReference>
<evidence type="ECO:0000313" key="4">
    <source>
        <dbReference type="Proteomes" id="UP000230673"/>
    </source>
</evidence>
<proteinExistence type="predicted"/>
<dbReference type="AlphaFoldDB" id="A0A2M7BWW3"/>
<comment type="caution">
    <text evidence="3">The sequence shown here is derived from an EMBL/GenBank/DDBJ whole genome shotgun (WGS) entry which is preliminary data.</text>
</comment>
<evidence type="ECO:0000256" key="1">
    <source>
        <dbReference type="SAM" id="MobiDB-lite"/>
    </source>
</evidence>
<feature type="transmembrane region" description="Helical" evidence="2">
    <location>
        <begin position="150"/>
        <end position="169"/>
    </location>
</feature>
<gene>
    <name evidence="3" type="ORF">COS50_02290</name>
</gene>
<feature type="transmembrane region" description="Helical" evidence="2">
    <location>
        <begin position="266"/>
        <end position="288"/>
    </location>
</feature>
<protein>
    <submittedName>
        <fullName evidence="3">Uncharacterized protein</fullName>
    </submittedName>
</protein>
<dbReference type="EMBL" id="PEUY01000032">
    <property type="protein sequence ID" value="PIV11025.1"/>
    <property type="molecule type" value="Genomic_DNA"/>
</dbReference>
<keyword evidence="2" id="KW-0812">Transmembrane</keyword>
<evidence type="ECO:0000256" key="2">
    <source>
        <dbReference type="SAM" id="Phobius"/>
    </source>
</evidence>
<organism evidence="3 4">
    <name type="scientific">Candidatus Roizmanbacteria bacterium CG03_land_8_20_14_0_80_35_26</name>
    <dbReference type="NCBI Taxonomy" id="1974845"/>
    <lineage>
        <taxon>Bacteria</taxon>
        <taxon>Candidatus Roizmaniibacteriota</taxon>
    </lineage>
</organism>
<feature type="transmembrane region" description="Helical" evidence="2">
    <location>
        <begin position="108"/>
        <end position="130"/>
    </location>
</feature>
<sequence length="442" mass="49115">MKNFEISSILKVGGFMVTQELINYIRLQKQQGVSNETIRSNLLNSNWSEQDIDQALLQTSTPQPTQSQTPISPFSPPSSQPQVLTQQVDSAFTTEEEKPKMVKTISTLFFLIAILYIMSTVSMAGIIVIMDRAMGSGELVFSFLKYFPTFGFIPILFSLVTVIFFFAALKIRNGSEFSFWLGVITLLIIPLPVALLSQTLMFTFVNLATSFKGGTGENIPIIPFNPANLRFGDPIFILSFIALVLLIVSIKKFNFVNEPLSKKVKIFLTLLIFILVLPTFLVVSLGYIRANDTDYGFNKAKSEVSYHIYKPTLTAGGLVNATKFITNKELAGKQNAIQVTYDVPFTDLVKEGKGKIIVLKQIGVESGFDLNSFASTEVKNASSQQPINLAVALNQKAFLVQRKLEKIDLNFLTYITNDNVLILLSSPYASVDELIQFAQSLQ</sequence>